<evidence type="ECO:0000313" key="6">
    <source>
        <dbReference type="EMBL" id="AEF53174.1"/>
    </source>
</evidence>
<dbReference type="PANTHER" id="PTHR30537:SF5">
    <property type="entry name" value="HTH-TYPE TRANSCRIPTIONAL ACTIVATOR TTDR-RELATED"/>
    <property type="match status" value="1"/>
</dbReference>
<evidence type="ECO:0000256" key="3">
    <source>
        <dbReference type="ARBA" id="ARBA00023125"/>
    </source>
</evidence>
<accession>F6CVW6</accession>
<dbReference type="AlphaFoldDB" id="F6CVW6"/>
<dbReference type="InterPro" id="IPR036390">
    <property type="entry name" value="WH_DNA-bd_sf"/>
</dbReference>
<dbReference type="Gene3D" id="3.40.190.290">
    <property type="match status" value="1"/>
</dbReference>
<organism evidence="6 7">
    <name type="scientific">Marinomonas posidonica (strain CECT 7376 / NCIMB 14433 / IVIA-Po-181)</name>
    <dbReference type="NCBI Taxonomy" id="491952"/>
    <lineage>
        <taxon>Bacteria</taxon>
        <taxon>Pseudomonadati</taxon>
        <taxon>Pseudomonadota</taxon>
        <taxon>Gammaproteobacteria</taxon>
        <taxon>Oceanospirillales</taxon>
        <taxon>Oceanospirillaceae</taxon>
        <taxon>Marinomonas</taxon>
    </lineage>
</organism>
<dbReference type="EMBL" id="CP002771">
    <property type="protein sequence ID" value="AEF53174.1"/>
    <property type="molecule type" value="Genomic_DNA"/>
</dbReference>
<dbReference type="PANTHER" id="PTHR30537">
    <property type="entry name" value="HTH-TYPE TRANSCRIPTIONAL REGULATOR"/>
    <property type="match status" value="1"/>
</dbReference>
<dbReference type="eggNOG" id="COG0583">
    <property type="taxonomic scope" value="Bacteria"/>
</dbReference>
<dbReference type="Proteomes" id="UP000009230">
    <property type="component" value="Chromosome"/>
</dbReference>
<keyword evidence="7" id="KW-1185">Reference proteome</keyword>
<dbReference type="SUPFAM" id="SSF53850">
    <property type="entry name" value="Periplasmic binding protein-like II"/>
    <property type="match status" value="1"/>
</dbReference>
<dbReference type="InterPro" id="IPR036388">
    <property type="entry name" value="WH-like_DNA-bd_sf"/>
</dbReference>
<evidence type="ECO:0000256" key="4">
    <source>
        <dbReference type="ARBA" id="ARBA00023163"/>
    </source>
</evidence>
<sequence>MKQLKVDKTTEMETFLKVATTGSLSAAGKQMGLTPSAVSRMMTRLETRLGVRLIVRTTRHLHLTSEGEAYALAARRILNDLEETESAIANRARPSGLLKISTAAAHSRLTMVPLYQEFLARYPDIKLEIEVSDLISDVEGGHIDVAIRFGQLPDSNLSARRLGETGRTIVATPNYLAKAGIPKTPADLEQHNCLDFSFNRLEPGWPMCDEGQHYILPISGNMIANNGETLVELAMQDIGITRVGNFHIEHALKSGQLVPLLEDYNPQDKELIHAVFIGGQHMPERVRVFIDYLVEKLSS</sequence>
<proteinExistence type="inferred from homology"/>
<dbReference type="PROSITE" id="PS50931">
    <property type="entry name" value="HTH_LYSR"/>
    <property type="match status" value="1"/>
</dbReference>
<dbReference type="Pfam" id="PF03466">
    <property type="entry name" value="LysR_substrate"/>
    <property type="match status" value="1"/>
</dbReference>
<name>F6CVW6_MARPP</name>
<dbReference type="InterPro" id="IPR005119">
    <property type="entry name" value="LysR_subst-bd"/>
</dbReference>
<keyword evidence="3" id="KW-0238">DNA-binding</keyword>
<dbReference type="GO" id="GO:0003700">
    <property type="term" value="F:DNA-binding transcription factor activity"/>
    <property type="evidence" value="ECO:0007669"/>
    <property type="project" value="InterPro"/>
</dbReference>
<gene>
    <name evidence="6" type="ordered locus">Mar181_0105</name>
</gene>
<dbReference type="Pfam" id="PF00126">
    <property type="entry name" value="HTH_1"/>
    <property type="match status" value="1"/>
</dbReference>
<keyword evidence="2" id="KW-0805">Transcription regulation</keyword>
<dbReference type="InterPro" id="IPR000847">
    <property type="entry name" value="LysR_HTH_N"/>
</dbReference>
<dbReference type="FunFam" id="1.10.10.10:FF:000001">
    <property type="entry name" value="LysR family transcriptional regulator"/>
    <property type="match status" value="1"/>
</dbReference>
<dbReference type="GO" id="GO:0006351">
    <property type="term" value="P:DNA-templated transcription"/>
    <property type="evidence" value="ECO:0007669"/>
    <property type="project" value="TreeGrafter"/>
</dbReference>
<dbReference type="STRING" id="491952.Mar181_0105"/>
<evidence type="ECO:0000313" key="7">
    <source>
        <dbReference type="Proteomes" id="UP000009230"/>
    </source>
</evidence>
<evidence type="ECO:0000256" key="1">
    <source>
        <dbReference type="ARBA" id="ARBA00009437"/>
    </source>
</evidence>
<comment type="similarity">
    <text evidence="1">Belongs to the LysR transcriptional regulatory family.</text>
</comment>
<reference evidence="6 7" key="1">
    <citation type="journal article" date="2012" name="Stand. Genomic Sci.">
        <title>Complete genome sequence of Marinomonas posidonica type strain (IVIA-Po-181(T)).</title>
        <authorList>
            <person name="Lucas-Elio P."/>
            <person name="Goodwin L."/>
            <person name="Woyke T."/>
            <person name="Pitluck S."/>
            <person name="Nolan M."/>
            <person name="Kyrpides N.C."/>
            <person name="Detter J.C."/>
            <person name="Copeland A."/>
            <person name="Lu M."/>
            <person name="Bruce D."/>
            <person name="Detter C."/>
            <person name="Tapia R."/>
            <person name="Han S."/>
            <person name="Land M.L."/>
            <person name="Ivanova N."/>
            <person name="Mikhailova N."/>
            <person name="Johnston A.W."/>
            <person name="Sanchez-Amat A."/>
        </authorList>
    </citation>
    <scope>NUCLEOTIDE SEQUENCE [LARGE SCALE GENOMIC DNA]</scope>
    <source>
        <strain evidence="7">CECT 7376 / NCIMB 14433 / IVIA-Po-181</strain>
    </source>
</reference>
<dbReference type="RefSeq" id="WP_013794651.1">
    <property type="nucleotide sequence ID" value="NC_015559.1"/>
</dbReference>
<dbReference type="SUPFAM" id="SSF46785">
    <property type="entry name" value="Winged helix' DNA-binding domain"/>
    <property type="match status" value="1"/>
</dbReference>
<keyword evidence="4" id="KW-0804">Transcription</keyword>
<dbReference type="Gene3D" id="1.10.10.10">
    <property type="entry name" value="Winged helix-like DNA-binding domain superfamily/Winged helix DNA-binding domain"/>
    <property type="match status" value="1"/>
</dbReference>
<dbReference type="GO" id="GO:0043565">
    <property type="term" value="F:sequence-specific DNA binding"/>
    <property type="evidence" value="ECO:0007669"/>
    <property type="project" value="TreeGrafter"/>
</dbReference>
<dbReference type="OrthoDB" id="9815676at2"/>
<evidence type="ECO:0000256" key="2">
    <source>
        <dbReference type="ARBA" id="ARBA00023015"/>
    </source>
</evidence>
<dbReference type="HOGENOM" id="CLU_039613_16_0_6"/>
<dbReference type="KEGG" id="mpc:Mar181_0105"/>
<protein>
    <submittedName>
        <fullName evidence="6">Transcriptional regulator, LysR family</fullName>
    </submittedName>
</protein>
<feature type="domain" description="HTH lysR-type" evidence="5">
    <location>
        <begin position="7"/>
        <end position="64"/>
    </location>
</feature>
<evidence type="ECO:0000259" key="5">
    <source>
        <dbReference type="PROSITE" id="PS50931"/>
    </source>
</evidence>
<dbReference type="InterPro" id="IPR058163">
    <property type="entry name" value="LysR-type_TF_proteobact-type"/>
</dbReference>